<dbReference type="AlphaFoldDB" id="E7GDS9"/>
<name>E7GDS9_9FIRM</name>
<dbReference type="Pfam" id="PF07873">
    <property type="entry name" value="YabP"/>
    <property type="match status" value="1"/>
</dbReference>
<proteinExistence type="predicted"/>
<dbReference type="OrthoDB" id="9795125at2"/>
<reference evidence="1 2" key="1">
    <citation type="submission" date="2010-12" db="EMBL/GenBank/DDBJ databases">
        <title>The Genome Sequence of Coprobacillus sp. strain 29_1.</title>
        <authorList>
            <consortium name="The Broad Institute Genome Sequencing Platform"/>
            <person name="Earl A."/>
            <person name="Ward D."/>
            <person name="Feldgarden M."/>
            <person name="Gevers D."/>
            <person name="Daigneault M."/>
            <person name="Sibley C.D."/>
            <person name="White A."/>
            <person name="Strauss J."/>
            <person name="Allen-Vercoe E."/>
            <person name="Young S.K."/>
            <person name="Zeng Q."/>
            <person name="Gargeya S."/>
            <person name="Fitzgerald M."/>
            <person name="Haas B."/>
            <person name="Abouelleil A."/>
            <person name="Alvarado L."/>
            <person name="Arachchi H.M."/>
            <person name="Berlin A."/>
            <person name="Brown A."/>
            <person name="Chapman S.B."/>
            <person name="Chen Z."/>
            <person name="Dunbar C."/>
            <person name="Freedman E."/>
            <person name="Gearin G."/>
            <person name="Gellesch M."/>
            <person name="Goldberg J."/>
            <person name="Griggs A."/>
            <person name="Gujja S."/>
            <person name="Heilman E."/>
            <person name="Heiman D."/>
            <person name="Howarth C."/>
            <person name="Larson L."/>
            <person name="Lui A."/>
            <person name="MacDonald P.J.P."/>
            <person name="Mehta T."/>
            <person name="Montmayeur A."/>
            <person name="Murphy C."/>
            <person name="Neiman D."/>
            <person name="Pearson M."/>
            <person name="Priest M."/>
            <person name="Roberts A."/>
            <person name="Saif S."/>
            <person name="Shea T."/>
            <person name="Shenoy N."/>
            <person name="Sisk P."/>
            <person name="Stolte C."/>
            <person name="Sykes S."/>
            <person name="White J."/>
            <person name="Yandava C."/>
            <person name="Nusbaum C."/>
            <person name="Birren B."/>
        </authorList>
    </citation>
    <scope>NUCLEOTIDE SEQUENCE [LARGE SCALE GENOMIC DNA]</scope>
    <source>
        <strain evidence="1 2">29_1</strain>
    </source>
</reference>
<dbReference type="EMBL" id="ADKX01000043">
    <property type="protein sequence ID" value="EFW03732.1"/>
    <property type="molecule type" value="Genomic_DNA"/>
</dbReference>
<gene>
    <name evidence="1" type="ORF">HMPREF9488_02922</name>
</gene>
<dbReference type="STRING" id="100884.GCA_000269565_02624"/>
<accession>E7GDS9</accession>
<dbReference type="InterPro" id="IPR038705">
    <property type="entry name" value="YabP_sf"/>
</dbReference>
<dbReference type="Gene3D" id="2.60.40.2000">
    <property type="match status" value="1"/>
</dbReference>
<dbReference type="Proteomes" id="UP000003157">
    <property type="component" value="Unassembled WGS sequence"/>
</dbReference>
<dbReference type="InterPro" id="IPR012504">
    <property type="entry name" value="Spore_YabP"/>
</dbReference>
<protein>
    <recommendedName>
        <fullName evidence="3">Sporulation protein YabP</fullName>
    </recommendedName>
</protein>
<evidence type="ECO:0000313" key="2">
    <source>
        <dbReference type="Proteomes" id="UP000003157"/>
    </source>
</evidence>
<organism evidence="1 2">
    <name type="scientific">Coprobacillus cateniformis</name>
    <dbReference type="NCBI Taxonomy" id="100884"/>
    <lineage>
        <taxon>Bacteria</taxon>
        <taxon>Bacillati</taxon>
        <taxon>Bacillota</taxon>
        <taxon>Erysipelotrichia</taxon>
        <taxon>Erysipelotrichales</taxon>
        <taxon>Coprobacillaceae</taxon>
        <taxon>Coprobacillus</taxon>
    </lineage>
</organism>
<dbReference type="GeneID" id="78230438"/>
<dbReference type="HOGENOM" id="CLU_168343_1_0_9"/>
<dbReference type="RefSeq" id="WP_008790009.1">
    <property type="nucleotide sequence ID" value="NZ_AKCB01000001.1"/>
</dbReference>
<dbReference type="InterPro" id="IPR022476">
    <property type="entry name" value="Spore_YabP/YqfC"/>
</dbReference>
<evidence type="ECO:0008006" key="3">
    <source>
        <dbReference type="Google" id="ProtNLM"/>
    </source>
</evidence>
<dbReference type="NCBIfam" id="TIGR02892">
    <property type="entry name" value="spore_yabP"/>
    <property type="match status" value="1"/>
</dbReference>
<dbReference type="PIRSF" id="PIRSF011576">
    <property type="entry name" value="YabP"/>
    <property type="match status" value="1"/>
</dbReference>
<sequence>MDNNSLHFEQTPYHHICLKDRKSLELTGVKKIESFDSYEFLIETSLGYLNITGSELTLVRLDQDQNEVSIKGNIDSMSYVSDKKKSHQKEKGFSKLLK</sequence>
<evidence type="ECO:0000313" key="1">
    <source>
        <dbReference type="EMBL" id="EFW03732.1"/>
    </source>
</evidence>
<dbReference type="eggNOG" id="ENOG50303AQ">
    <property type="taxonomic scope" value="Bacteria"/>
</dbReference>
<keyword evidence="2" id="KW-1185">Reference proteome</keyword>
<comment type="caution">
    <text evidence="1">The sequence shown here is derived from an EMBL/GenBank/DDBJ whole genome shotgun (WGS) entry which is preliminary data.</text>
</comment>
<dbReference type="GO" id="GO:0030435">
    <property type="term" value="P:sporulation resulting in formation of a cellular spore"/>
    <property type="evidence" value="ECO:0007669"/>
    <property type="project" value="InterPro"/>
</dbReference>